<feature type="transmembrane region" description="Helical" evidence="5">
    <location>
        <begin position="338"/>
        <end position="357"/>
    </location>
</feature>
<dbReference type="InterPro" id="IPR006153">
    <property type="entry name" value="Cation/H_exchanger_TM"/>
</dbReference>
<dbReference type="Pfam" id="PF00999">
    <property type="entry name" value="Na_H_Exchanger"/>
    <property type="match status" value="1"/>
</dbReference>
<feature type="transmembrane region" description="Helical" evidence="5">
    <location>
        <begin position="192"/>
        <end position="216"/>
    </location>
</feature>
<dbReference type="EMBL" id="NOZQ01000209">
    <property type="protein sequence ID" value="OYD14016.1"/>
    <property type="molecule type" value="Genomic_DNA"/>
</dbReference>
<dbReference type="GO" id="GO:1902600">
    <property type="term" value="P:proton transmembrane transport"/>
    <property type="evidence" value="ECO:0007669"/>
    <property type="project" value="InterPro"/>
</dbReference>
<evidence type="ECO:0000256" key="1">
    <source>
        <dbReference type="ARBA" id="ARBA00004141"/>
    </source>
</evidence>
<feature type="transmembrane region" description="Helical" evidence="5">
    <location>
        <begin position="297"/>
        <end position="317"/>
    </location>
</feature>
<feature type="transmembrane region" description="Helical" evidence="5">
    <location>
        <begin position="6"/>
        <end position="22"/>
    </location>
</feature>
<gene>
    <name evidence="7" type="ORF">CH333_09405</name>
</gene>
<comment type="caution">
    <text evidence="7">The sequence shown here is derived from an EMBL/GenBank/DDBJ whole genome shotgun (WGS) entry which is preliminary data.</text>
</comment>
<dbReference type="GO" id="GO:0015297">
    <property type="term" value="F:antiporter activity"/>
    <property type="evidence" value="ECO:0007669"/>
    <property type="project" value="InterPro"/>
</dbReference>
<sequence length="401" mass="42031">MNFVFALGILLFVGYWGGKLVRKIKLPEITGYIVAGIIIGPSCLRLIPRVVLENTLSPVVDIALGLIAFLIGSSLHMGRIRKLHRSVLWITALQCFFAFAVVSVSILVLSPILVNVVGVETENPFIEVLPVALVIGAIASATAPAASIAVIEELKSKGPFTSTLLAVVALDDALAIALFGLCNTAVSPGHAVYSIFMPFIEIIGSVAIGIFAGFILRLCSKFLTTTAEFLIVALGMICIISGITIFLGVSPLLANMSTGFVIVNSTMKVKRFIGALHNFTPPIYAAFFALSGAHLHFGILAKVGFLAAAAILARIIGKTLGVSVGGHIANSSAYIRKYLGLALLPQAGVAMGLALIVGQNPRLAPFEDALINIVIASVAVNEIIGPPLTALALKRSGEARV</sequence>
<feature type="transmembrane region" description="Helical" evidence="5">
    <location>
        <begin position="129"/>
        <end position="151"/>
    </location>
</feature>
<dbReference type="Gene3D" id="1.20.1530.20">
    <property type="match status" value="1"/>
</dbReference>
<keyword evidence="4 5" id="KW-0472">Membrane</keyword>
<dbReference type="GO" id="GO:0016020">
    <property type="term" value="C:membrane"/>
    <property type="evidence" value="ECO:0007669"/>
    <property type="project" value="UniProtKB-SubCell"/>
</dbReference>
<feature type="domain" description="Cation/H+ exchanger transmembrane" evidence="6">
    <location>
        <begin position="9"/>
        <end position="386"/>
    </location>
</feature>
<protein>
    <recommendedName>
        <fullName evidence="6">Cation/H+ exchanger transmembrane domain-containing protein</fullName>
    </recommendedName>
</protein>
<comment type="subcellular location">
    <subcellularLocation>
        <location evidence="1">Membrane</location>
        <topology evidence="1">Multi-pass membrane protein</topology>
    </subcellularLocation>
</comment>
<reference evidence="7 8" key="1">
    <citation type="submission" date="2017-07" db="EMBL/GenBank/DDBJ databases">
        <title>Recovery of genomes from metagenomes via a dereplication, aggregation, and scoring strategy.</title>
        <authorList>
            <person name="Sieber C.M."/>
            <person name="Probst A.J."/>
            <person name="Sharrar A."/>
            <person name="Thomas B.C."/>
            <person name="Hess M."/>
            <person name="Tringe S.G."/>
            <person name="Banfield J.F."/>
        </authorList>
    </citation>
    <scope>NUCLEOTIDE SEQUENCE [LARGE SCALE GENOMIC DNA]</scope>
    <source>
        <strain evidence="7">JGI_Cruoil_03_44_89</strain>
    </source>
</reference>
<dbReference type="PANTHER" id="PTHR43021:SF2">
    <property type="entry name" value="CATION_H+ EXCHANGER DOMAIN-CONTAINING PROTEIN"/>
    <property type="match status" value="1"/>
</dbReference>
<accession>A0A235BPB4</accession>
<evidence type="ECO:0000313" key="8">
    <source>
        <dbReference type="Proteomes" id="UP000215215"/>
    </source>
</evidence>
<name>A0A235BPB4_UNCW3</name>
<feature type="transmembrane region" description="Helical" evidence="5">
    <location>
        <begin position="228"/>
        <end position="249"/>
    </location>
</feature>
<dbReference type="PANTHER" id="PTHR43021">
    <property type="entry name" value="NA(+)/H(+) ANTIPORTER-RELATED"/>
    <property type="match status" value="1"/>
</dbReference>
<keyword evidence="3 5" id="KW-1133">Transmembrane helix</keyword>
<organism evidence="7 8">
    <name type="scientific">candidate division WOR-3 bacterium JGI_Cruoil_03_44_89</name>
    <dbReference type="NCBI Taxonomy" id="1973748"/>
    <lineage>
        <taxon>Bacteria</taxon>
        <taxon>Bacteria division WOR-3</taxon>
    </lineage>
</organism>
<dbReference type="Proteomes" id="UP000215215">
    <property type="component" value="Unassembled WGS sequence"/>
</dbReference>
<evidence type="ECO:0000256" key="4">
    <source>
        <dbReference type="ARBA" id="ARBA00023136"/>
    </source>
</evidence>
<evidence type="ECO:0000259" key="6">
    <source>
        <dbReference type="Pfam" id="PF00999"/>
    </source>
</evidence>
<evidence type="ECO:0000256" key="2">
    <source>
        <dbReference type="ARBA" id="ARBA00022692"/>
    </source>
</evidence>
<evidence type="ECO:0000256" key="5">
    <source>
        <dbReference type="SAM" id="Phobius"/>
    </source>
</evidence>
<feature type="transmembrane region" description="Helical" evidence="5">
    <location>
        <begin position="29"/>
        <end position="47"/>
    </location>
</feature>
<proteinExistence type="predicted"/>
<dbReference type="AlphaFoldDB" id="A0A235BPB4"/>
<keyword evidence="2 5" id="KW-0812">Transmembrane</keyword>
<evidence type="ECO:0000256" key="3">
    <source>
        <dbReference type="ARBA" id="ARBA00022989"/>
    </source>
</evidence>
<feature type="transmembrane region" description="Helical" evidence="5">
    <location>
        <begin position="369"/>
        <end position="393"/>
    </location>
</feature>
<evidence type="ECO:0000313" key="7">
    <source>
        <dbReference type="EMBL" id="OYD14016.1"/>
    </source>
</evidence>
<feature type="transmembrane region" description="Helical" evidence="5">
    <location>
        <begin position="163"/>
        <end position="186"/>
    </location>
</feature>
<feature type="transmembrane region" description="Helical" evidence="5">
    <location>
        <begin position="59"/>
        <end position="75"/>
    </location>
</feature>
<dbReference type="InterPro" id="IPR038770">
    <property type="entry name" value="Na+/solute_symporter_sf"/>
</dbReference>
<feature type="transmembrane region" description="Helical" evidence="5">
    <location>
        <begin position="87"/>
        <end position="109"/>
    </location>
</feature>